<comment type="catalytic activity">
    <reaction evidence="1">
        <text>ATP + protein L-histidine = ADP + protein N-phospho-L-histidine.</text>
        <dbReference type="EC" id="2.7.13.3"/>
    </reaction>
</comment>
<keyword evidence="4" id="KW-0808">Transferase</keyword>
<dbReference type="GO" id="GO:0005886">
    <property type="term" value="C:plasma membrane"/>
    <property type="evidence" value="ECO:0007669"/>
    <property type="project" value="TreeGrafter"/>
</dbReference>
<dbReference type="PRINTS" id="PR00344">
    <property type="entry name" value="BCTRLSENSOR"/>
</dbReference>
<dbReference type="InterPro" id="IPR035965">
    <property type="entry name" value="PAS-like_dom_sf"/>
</dbReference>
<dbReference type="PROSITE" id="PS50112">
    <property type="entry name" value="PAS"/>
    <property type="match status" value="1"/>
</dbReference>
<evidence type="ECO:0000313" key="10">
    <source>
        <dbReference type="Proteomes" id="UP000630353"/>
    </source>
</evidence>
<dbReference type="SMART" id="SM00387">
    <property type="entry name" value="HATPase_c"/>
    <property type="match status" value="1"/>
</dbReference>
<feature type="domain" description="PAC" evidence="8">
    <location>
        <begin position="77"/>
        <end position="130"/>
    </location>
</feature>
<evidence type="ECO:0000256" key="2">
    <source>
        <dbReference type="ARBA" id="ARBA00012438"/>
    </source>
</evidence>
<feature type="domain" description="PAS" evidence="7">
    <location>
        <begin position="2"/>
        <end position="42"/>
    </location>
</feature>
<dbReference type="SUPFAM" id="SSF47384">
    <property type="entry name" value="Homodimeric domain of signal transducing histidine kinase"/>
    <property type="match status" value="1"/>
</dbReference>
<dbReference type="Proteomes" id="UP000630353">
    <property type="component" value="Unassembled WGS sequence"/>
</dbReference>
<dbReference type="EMBL" id="BMZS01000002">
    <property type="protein sequence ID" value="GHD42356.1"/>
    <property type="molecule type" value="Genomic_DNA"/>
</dbReference>
<evidence type="ECO:0000259" key="7">
    <source>
        <dbReference type="PROSITE" id="PS50112"/>
    </source>
</evidence>
<dbReference type="Pfam" id="PF00512">
    <property type="entry name" value="HisKA"/>
    <property type="match status" value="1"/>
</dbReference>
<dbReference type="NCBIfam" id="TIGR00229">
    <property type="entry name" value="sensory_box"/>
    <property type="match status" value="1"/>
</dbReference>
<dbReference type="SUPFAM" id="SSF55874">
    <property type="entry name" value="ATPase domain of HSP90 chaperone/DNA topoisomerase II/histidine kinase"/>
    <property type="match status" value="1"/>
</dbReference>
<dbReference type="EC" id="2.7.13.3" evidence="2"/>
<dbReference type="GO" id="GO:0000155">
    <property type="term" value="F:phosphorelay sensor kinase activity"/>
    <property type="evidence" value="ECO:0007669"/>
    <property type="project" value="InterPro"/>
</dbReference>
<evidence type="ECO:0000313" key="9">
    <source>
        <dbReference type="EMBL" id="GHD42356.1"/>
    </source>
</evidence>
<dbReference type="PANTHER" id="PTHR43047">
    <property type="entry name" value="TWO-COMPONENT HISTIDINE PROTEIN KINASE"/>
    <property type="match status" value="1"/>
</dbReference>
<dbReference type="Gene3D" id="3.30.450.20">
    <property type="entry name" value="PAS domain"/>
    <property type="match status" value="1"/>
</dbReference>
<dbReference type="CDD" id="cd00082">
    <property type="entry name" value="HisKA"/>
    <property type="match status" value="1"/>
</dbReference>
<dbReference type="InterPro" id="IPR013656">
    <property type="entry name" value="PAS_4"/>
</dbReference>
<evidence type="ECO:0000256" key="4">
    <source>
        <dbReference type="ARBA" id="ARBA00022679"/>
    </source>
</evidence>
<keyword evidence="10" id="KW-1185">Reference proteome</keyword>
<dbReference type="InterPro" id="IPR036890">
    <property type="entry name" value="HATPase_C_sf"/>
</dbReference>
<dbReference type="Gene3D" id="3.30.565.10">
    <property type="entry name" value="Histidine kinase-like ATPase, C-terminal domain"/>
    <property type="match status" value="1"/>
</dbReference>
<evidence type="ECO:0000256" key="5">
    <source>
        <dbReference type="ARBA" id="ARBA00022777"/>
    </source>
</evidence>
<accession>A0A918XNK7</accession>
<gene>
    <name evidence="9" type="ORF">GCM10017083_07310</name>
</gene>
<dbReference type="PROSITE" id="PS50113">
    <property type="entry name" value="PAC"/>
    <property type="match status" value="1"/>
</dbReference>
<dbReference type="InterPro" id="IPR004358">
    <property type="entry name" value="Sig_transdc_His_kin-like_C"/>
</dbReference>
<dbReference type="InterPro" id="IPR003661">
    <property type="entry name" value="HisK_dim/P_dom"/>
</dbReference>
<dbReference type="InterPro" id="IPR005467">
    <property type="entry name" value="His_kinase_dom"/>
</dbReference>
<reference evidence="9" key="2">
    <citation type="submission" date="2020-09" db="EMBL/GenBank/DDBJ databases">
        <authorList>
            <person name="Sun Q."/>
            <person name="Kim S."/>
        </authorList>
    </citation>
    <scope>NUCLEOTIDE SEQUENCE</scope>
    <source>
        <strain evidence="9">KCTC 42651</strain>
    </source>
</reference>
<proteinExistence type="predicted"/>
<dbReference type="Pfam" id="PF02518">
    <property type="entry name" value="HATPase_c"/>
    <property type="match status" value="1"/>
</dbReference>
<dbReference type="Pfam" id="PF08448">
    <property type="entry name" value="PAS_4"/>
    <property type="match status" value="1"/>
</dbReference>
<evidence type="ECO:0000259" key="6">
    <source>
        <dbReference type="PROSITE" id="PS50109"/>
    </source>
</evidence>
<dbReference type="Gene3D" id="1.10.287.130">
    <property type="match status" value="1"/>
</dbReference>
<dbReference type="AlphaFoldDB" id="A0A918XNK7"/>
<dbReference type="RefSeq" id="WP_189987582.1">
    <property type="nucleotide sequence ID" value="NZ_BMZS01000002.1"/>
</dbReference>
<dbReference type="FunFam" id="3.30.565.10:FF:000006">
    <property type="entry name" value="Sensor histidine kinase WalK"/>
    <property type="match status" value="1"/>
</dbReference>
<dbReference type="InterPro" id="IPR000014">
    <property type="entry name" value="PAS"/>
</dbReference>
<organism evidence="9 10">
    <name type="scientific">Thalassobaculum fulvum</name>
    <dbReference type="NCBI Taxonomy" id="1633335"/>
    <lineage>
        <taxon>Bacteria</taxon>
        <taxon>Pseudomonadati</taxon>
        <taxon>Pseudomonadota</taxon>
        <taxon>Alphaproteobacteria</taxon>
        <taxon>Rhodospirillales</taxon>
        <taxon>Thalassobaculaceae</taxon>
        <taxon>Thalassobaculum</taxon>
    </lineage>
</organism>
<protein>
    <recommendedName>
        <fullName evidence="2">histidine kinase</fullName>
        <ecNumber evidence="2">2.7.13.3</ecNumber>
    </recommendedName>
</protein>
<sequence>MLDSTYRSFFENANIGLYRVTPEGRVIRANPTLVELNGYAGEAEMLKDLSENGNSWYVDPARREEFYRRITEDGRIENFVSEVRRMTTGDRIWISENAWSVRDAAGRIIYFEGTVQDVTDRVNADRQLARARLAAEAASQAKSTFLAVMSHELRSPLNAIIGFAEIIAGRLLGPHDERYFEYAEDIRVSGTHLLGLIGDILDLSKIGAGKMHLDERLVDLHAVAERTARLFAANLSKAEVTLELALPRDFPALRADQLRLGQILINLVSNAIKFTPPGGTVTIAAEALPEEVVVRVADTGVGMTEAEAVRALEPFVQIDNGFDRNRGGTGLGLSICRELAALHGGSLTIDSAKGAGTTVTLHLPSERAVAAPTTPG</sequence>
<dbReference type="CDD" id="cd16922">
    <property type="entry name" value="HATPase_EvgS-ArcB-TorS-like"/>
    <property type="match status" value="1"/>
</dbReference>
<dbReference type="InterPro" id="IPR000700">
    <property type="entry name" value="PAS-assoc_C"/>
</dbReference>
<comment type="caution">
    <text evidence="9">The sequence shown here is derived from an EMBL/GenBank/DDBJ whole genome shotgun (WGS) entry which is preliminary data.</text>
</comment>
<keyword evidence="5" id="KW-0418">Kinase</keyword>
<feature type="domain" description="Histidine kinase" evidence="6">
    <location>
        <begin position="148"/>
        <end position="367"/>
    </location>
</feature>
<dbReference type="PANTHER" id="PTHR43047:SF72">
    <property type="entry name" value="OSMOSENSING HISTIDINE PROTEIN KINASE SLN1"/>
    <property type="match status" value="1"/>
</dbReference>
<reference evidence="9" key="1">
    <citation type="journal article" date="2014" name="Int. J. Syst. Evol. Microbiol.">
        <title>Complete genome sequence of Corynebacterium casei LMG S-19264T (=DSM 44701T), isolated from a smear-ripened cheese.</title>
        <authorList>
            <consortium name="US DOE Joint Genome Institute (JGI-PGF)"/>
            <person name="Walter F."/>
            <person name="Albersmeier A."/>
            <person name="Kalinowski J."/>
            <person name="Ruckert C."/>
        </authorList>
    </citation>
    <scope>NUCLEOTIDE SEQUENCE</scope>
    <source>
        <strain evidence="9">KCTC 42651</strain>
    </source>
</reference>
<keyword evidence="3" id="KW-0597">Phosphoprotein</keyword>
<evidence type="ECO:0000256" key="1">
    <source>
        <dbReference type="ARBA" id="ARBA00000085"/>
    </source>
</evidence>
<dbReference type="InterPro" id="IPR003594">
    <property type="entry name" value="HATPase_dom"/>
</dbReference>
<dbReference type="SUPFAM" id="SSF55785">
    <property type="entry name" value="PYP-like sensor domain (PAS domain)"/>
    <property type="match status" value="1"/>
</dbReference>
<dbReference type="CDD" id="cd00130">
    <property type="entry name" value="PAS"/>
    <property type="match status" value="1"/>
</dbReference>
<dbReference type="InterPro" id="IPR036097">
    <property type="entry name" value="HisK_dim/P_sf"/>
</dbReference>
<name>A0A918XNK7_9PROT</name>
<dbReference type="SMART" id="SM00388">
    <property type="entry name" value="HisKA"/>
    <property type="match status" value="1"/>
</dbReference>
<dbReference type="PROSITE" id="PS50109">
    <property type="entry name" value="HIS_KIN"/>
    <property type="match status" value="1"/>
</dbReference>
<evidence type="ECO:0000256" key="3">
    <source>
        <dbReference type="ARBA" id="ARBA00022553"/>
    </source>
</evidence>
<evidence type="ECO:0000259" key="8">
    <source>
        <dbReference type="PROSITE" id="PS50113"/>
    </source>
</evidence>
<dbReference type="GO" id="GO:0009927">
    <property type="term" value="F:histidine phosphotransfer kinase activity"/>
    <property type="evidence" value="ECO:0007669"/>
    <property type="project" value="TreeGrafter"/>
</dbReference>